<dbReference type="RefSeq" id="WP_145388735.1">
    <property type="nucleotide sequence ID" value="NZ_CP037423.1"/>
</dbReference>
<organism evidence="1 2">
    <name type="scientific">Stieleria neptunia</name>
    <dbReference type="NCBI Taxonomy" id="2527979"/>
    <lineage>
        <taxon>Bacteria</taxon>
        <taxon>Pseudomonadati</taxon>
        <taxon>Planctomycetota</taxon>
        <taxon>Planctomycetia</taxon>
        <taxon>Pirellulales</taxon>
        <taxon>Pirellulaceae</taxon>
        <taxon>Stieleria</taxon>
    </lineage>
</organism>
<evidence type="ECO:0000313" key="2">
    <source>
        <dbReference type="Proteomes" id="UP000319004"/>
    </source>
</evidence>
<accession>A0A518HU88</accession>
<reference evidence="1 2" key="1">
    <citation type="submission" date="2019-03" db="EMBL/GenBank/DDBJ databases">
        <title>Deep-cultivation of Planctomycetes and their phenomic and genomic characterization uncovers novel biology.</title>
        <authorList>
            <person name="Wiegand S."/>
            <person name="Jogler M."/>
            <person name="Boedeker C."/>
            <person name="Pinto D."/>
            <person name="Vollmers J."/>
            <person name="Rivas-Marin E."/>
            <person name="Kohn T."/>
            <person name="Peeters S.H."/>
            <person name="Heuer A."/>
            <person name="Rast P."/>
            <person name="Oberbeckmann S."/>
            <person name="Bunk B."/>
            <person name="Jeske O."/>
            <person name="Meyerdierks A."/>
            <person name="Storesund J.E."/>
            <person name="Kallscheuer N."/>
            <person name="Luecker S."/>
            <person name="Lage O.M."/>
            <person name="Pohl T."/>
            <person name="Merkel B.J."/>
            <person name="Hornburger P."/>
            <person name="Mueller R.-W."/>
            <person name="Bruemmer F."/>
            <person name="Labrenz M."/>
            <person name="Spormann A.M."/>
            <person name="Op den Camp H."/>
            <person name="Overmann J."/>
            <person name="Amann R."/>
            <person name="Jetten M.S.M."/>
            <person name="Mascher T."/>
            <person name="Medema M.H."/>
            <person name="Devos D.P."/>
            <person name="Kaster A.-K."/>
            <person name="Ovreas L."/>
            <person name="Rohde M."/>
            <person name="Galperin M.Y."/>
            <person name="Jogler C."/>
        </authorList>
    </citation>
    <scope>NUCLEOTIDE SEQUENCE [LARGE SCALE GENOMIC DNA]</scope>
    <source>
        <strain evidence="1 2">Enr13</strain>
    </source>
</reference>
<dbReference type="Proteomes" id="UP000319004">
    <property type="component" value="Chromosome"/>
</dbReference>
<protein>
    <submittedName>
        <fullName evidence="1">Uncharacterized protein</fullName>
    </submittedName>
</protein>
<dbReference type="KEGG" id="snep:Enr13x_42490"/>
<proteinExistence type="predicted"/>
<sequence>MNDDGNLLVDHVSRKICDCARQAADRLMQITFLWCDRKSIYDGHPAPGSYSALLDRPESGTTIVDGRDILQVAGLDADSDRATLERALPDRDEGEPGSIGRRITAIRQINHAAAMKLLRLAERARSYEPRSHEPRKRLSREEIVERLNVAAVRIRLTKGRPAKSQRELADEAQVSRSSVVAEYWRQNFVVATAPKVMEYRDDLCGIEPGEDGEDLWIDEIKELERQQQRDLASEGLPQRRRL</sequence>
<dbReference type="AlphaFoldDB" id="A0A518HU88"/>
<dbReference type="EMBL" id="CP037423">
    <property type="protein sequence ID" value="QDV44384.1"/>
    <property type="molecule type" value="Genomic_DNA"/>
</dbReference>
<keyword evidence="2" id="KW-1185">Reference proteome</keyword>
<gene>
    <name evidence="1" type="ORF">Enr13x_42490</name>
</gene>
<evidence type="ECO:0000313" key="1">
    <source>
        <dbReference type="EMBL" id="QDV44384.1"/>
    </source>
</evidence>
<name>A0A518HU88_9BACT</name>